<organism evidence="1 2">
    <name type="scientific">Gordonia rhizosphera NBRC 16068</name>
    <dbReference type="NCBI Taxonomy" id="1108045"/>
    <lineage>
        <taxon>Bacteria</taxon>
        <taxon>Bacillati</taxon>
        <taxon>Actinomycetota</taxon>
        <taxon>Actinomycetes</taxon>
        <taxon>Mycobacteriales</taxon>
        <taxon>Gordoniaceae</taxon>
        <taxon>Gordonia</taxon>
    </lineage>
</organism>
<dbReference type="Gene3D" id="2.30.110.10">
    <property type="entry name" value="Electron Transport, Fmn-binding Protein, Chain A"/>
    <property type="match status" value="1"/>
</dbReference>
<evidence type="ECO:0008006" key="3">
    <source>
        <dbReference type="Google" id="ProtNLM"/>
    </source>
</evidence>
<evidence type="ECO:0000313" key="2">
    <source>
        <dbReference type="Proteomes" id="UP000008363"/>
    </source>
</evidence>
<comment type="caution">
    <text evidence="1">The sequence shown here is derived from an EMBL/GenBank/DDBJ whole genome shotgun (WGS) entry which is preliminary data.</text>
</comment>
<evidence type="ECO:0000313" key="1">
    <source>
        <dbReference type="EMBL" id="GAB92548.1"/>
    </source>
</evidence>
<gene>
    <name evidence="1" type="ORF">GORHZ_183_00070</name>
</gene>
<dbReference type="STRING" id="1108045.GORHZ_183_00070"/>
<proteinExistence type="predicted"/>
<sequence length="124" mass="13879">MTWNTQQLDRIGGSEELHITSYRRDGSLRKWTPIWVVRVDDDLYIRSAYGADGAWYRHATAGTARVQVGDLESDATLEKVNDEQTNDRVADAYRAKYHNQPGALKPMLDVPSAASTVRLVALSS</sequence>
<dbReference type="InterPro" id="IPR016888">
    <property type="entry name" value="UCP028498"/>
</dbReference>
<reference evidence="1 2" key="1">
    <citation type="submission" date="2012-08" db="EMBL/GenBank/DDBJ databases">
        <title>Whole genome shotgun sequence of Gordonia rhizosphera NBRC 16068.</title>
        <authorList>
            <person name="Takarada H."/>
            <person name="Isaki S."/>
            <person name="Hosoyama A."/>
            <person name="Tsuchikane K."/>
            <person name="Katsumata H."/>
            <person name="Baba S."/>
            <person name="Ohji S."/>
            <person name="Yamazaki S."/>
            <person name="Fujita N."/>
        </authorList>
    </citation>
    <scope>NUCLEOTIDE SEQUENCE [LARGE SCALE GENOMIC DNA]</scope>
    <source>
        <strain evidence="1 2">NBRC 16068</strain>
    </source>
</reference>
<dbReference type="AlphaFoldDB" id="K6V8J1"/>
<dbReference type="Proteomes" id="UP000008363">
    <property type="component" value="Unassembled WGS sequence"/>
</dbReference>
<dbReference type="Pfam" id="PF10012">
    <property type="entry name" value="DUF2255"/>
    <property type="match status" value="1"/>
</dbReference>
<dbReference type="OrthoDB" id="162563at2"/>
<dbReference type="InterPro" id="IPR012349">
    <property type="entry name" value="Split_barrel_FMN-bd"/>
</dbReference>
<protein>
    <recommendedName>
        <fullName evidence="3">Pyridoxamine 5'-phosphate oxidase putative domain-containing protein</fullName>
    </recommendedName>
</protein>
<dbReference type="eggNOG" id="COG4334">
    <property type="taxonomic scope" value="Bacteria"/>
</dbReference>
<name>K6V8J1_9ACTN</name>
<dbReference type="RefSeq" id="WP_006337149.1">
    <property type="nucleotide sequence ID" value="NZ_BAHC01000183.1"/>
</dbReference>
<keyword evidence="2" id="KW-1185">Reference proteome</keyword>
<accession>K6V8J1</accession>
<dbReference type="EMBL" id="BAHC01000183">
    <property type="protein sequence ID" value="GAB92548.1"/>
    <property type="molecule type" value="Genomic_DNA"/>
</dbReference>